<dbReference type="PANTHER" id="PTHR11647">
    <property type="entry name" value="HYDRANTOINASE/DIHYDROPYRIMIDINASE FAMILY MEMBER"/>
    <property type="match status" value="1"/>
</dbReference>
<evidence type="ECO:0000259" key="6">
    <source>
        <dbReference type="Pfam" id="PF01979"/>
    </source>
</evidence>
<accession>A0ABW4F7Y5</accession>
<dbReference type="InterPro" id="IPR011059">
    <property type="entry name" value="Metal-dep_hydrolase_composite"/>
</dbReference>
<protein>
    <submittedName>
        <fullName evidence="7">Dihydropyrimidinase</fullName>
        <ecNumber evidence="7">3.5.2.2</ecNumber>
    </submittedName>
</protein>
<dbReference type="InterPro" id="IPR011778">
    <property type="entry name" value="Hydantoinase/dihydroPyrase"/>
</dbReference>
<dbReference type="SUPFAM" id="SSF51338">
    <property type="entry name" value="Composite domain of metallo-dependent hydrolases"/>
    <property type="match status" value="2"/>
</dbReference>
<evidence type="ECO:0000313" key="8">
    <source>
        <dbReference type="Proteomes" id="UP001597114"/>
    </source>
</evidence>
<organism evidence="7 8">
    <name type="scientific">Pseudonocardia yunnanensis</name>
    <dbReference type="NCBI Taxonomy" id="58107"/>
    <lineage>
        <taxon>Bacteria</taxon>
        <taxon>Bacillati</taxon>
        <taxon>Actinomycetota</taxon>
        <taxon>Actinomycetes</taxon>
        <taxon>Pseudonocardiales</taxon>
        <taxon>Pseudonocardiaceae</taxon>
        <taxon>Pseudonocardia</taxon>
    </lineage>
</organism>
<dbReference type="InterPro" id="IPR006680">
    <property type="entry name" value="Amidohydro-rel"/>
</dbReference>
<keyword evidence="3" id="KW-0479">Metal-binding</keyword>
<evidence type="ECO:0000256" key="3">
    <source>
        <dbReference type="ARBA" id="ARBA00022723"/>
    </source>
</evidence>
<dbReference type="InterPro" id="IPR050378">
    <property type="entry name" value="Metallo-dep_Hydrolases_sf"/>
</dbReference>
<evidence type="ECO:0000313" key="7">
    <source>
        <dbReference type="EMBL" id="MFD1523549.1"/>
    </source>
</evidence>
<dbReference type="InterPro" id="IPR032466">
    <property type="entry name" value="Metal_Hydrolase"/>
</dbReference>
<dbReference type="NCBIfam" id="TIGR02033">
    <property type="entry name" value="D-hydantoinase"/>
    <property type="match status" value="1"/>
</dbReference>
<dbReference type="Proteomes" id="UP001597114">
    <property type="component" value="Unassembled WGS sequence"/>
</dbReference>
<comment type="similarity">
    <text evidence="2">Belongs to the metallo-dependent hydrolases superfamily. Hydantoinase/dihydropyrimidinase family.</text>
</comment>
<evidence type="ECO:0000256" key="5">
    <source>
        <dbReference type="SAM" id="MobiDB-lite"/>
    </source>
</evidence>
<dbReference type="PANTHER" id="PTHR11647:SF1">
    <property type="entry name" value="COLLAPSIN RESPONSE MEDIATOR PROTEIN"/>
    <property type="match status" value="1"/>
</dbReference>
<feature type="region of interest" description="Disordered" evidence="5">
    <location>
        <begin position="406"/>
        <end position="464"/>
    </location>
</feature>
<comment type="caution">
    <text evidence="7">The sequence shown here is derived from an EMBL/GenBank/DDBJ whole genome shotgun (WGS) entry which is preliminary data.</text>
</comment>
<proteinExistence type="inferred from homology"/>
<feature type="domain" description="Amidohydrolase-related" evidence="6">
    <location>
        <begin position="54"/>
        <end position="440"/>
    </location>
</feature>
<sequence length="464" mass="49726">MSTATSADTTIRGGEVVIDGSVVRADIAITGGIVTAISSSSIDAPHVIDAQGCLVLPGGIDAHVHLSPAELADGSYPWVDDFESGTRAAAAGGVTTVGNITFPRPGEALADACRRVAEDVRAQAVVDVLLHPVVTEEQHLDPGELTALQELGQTSIKVFATLGAFQTRRRQYYRFMAEAGSRGFLTLVHCEDDELIGHCTASLFERGLADFRHFGESRPDAAEEAAVAQLIAFAEVSNTPIYVVHLSSRRALTACSAARARGVPVYVETRPLYLYLTEELLQREDGAKYIGQPPLRRHDDVDALWAGLRFGTVDTVATDHAPWTLEQKLEAGTSLERLRPGVADLETVRPMLFSEGVLTGRISLARFVELTATNPARLFGLYPRKGTIAPGSDADLVIWDPDETRVVDGSRGESRAGYSPYDGTSVRGWPRDVLSRGEIVVSGGKVTGRSGRGRLPARGSSSPR</sequence>
<comment type="cofactor">
    <cofactor evidence="1">
        <name>Zn(2+)</name>
        <dbReference type="ChEBI" id="CHEBI:29105"/>
    </cofactor>
</comment>
<evidence type="ECO:0000256" key="2">
    <source>
        <dbReference type="ARBA" id="ARBA00008829"/>
    </source>
</evidence>
<dbReference type="EC" id="3.5.2.2" evidence="7"/>
<reference evidence="8" key="1">
    <citation type="journal article" date="2019" name="Int. J. Syst. Evol. Microbiol.">
        <title>The Global Catalogue of Microorganisms (GCM) 10K type strain sequencing project: providing services to taxonomists for standard genome sequencing and annotation.</title>
        <authorList>
            <consortium name="The Broad Institute Genomics Platform"/>
            <consortium name="The Broad Institute Genome Sequencing Center for Infectious Disease"/>
            <person name="Wu L."/>
            <person name="Ma J."/>
        </authorList>
    </citation>
    <scope>NUCLEOTIDE SEQUENCE [LARGE SCALE GENOMIC DNA]</scope>
    <source>
        <strain evidence="8">CCM 7043</strain>
    </source>
</reference>
<dbReference type="Gene3D" id="3.20.20.140">
    <property type="entry name" value="Metal-dependent hydrolases"/>
    <property type="match status" value="1"/>
</dbReference>
<keyword evidence="4 7" id="KW-0378">Hydrolase</keyword>
<name>A0ABW4F7Y5_9PSEU</name>
<dbReference type="Pfam" id="PF01979">
    <property type="entry name" value="Amidohydro_1"/>
    <property type="match status" value="1"/>
</dbReference>
<evidence type="ECO:0000256" key="4">
    <source>
        <dbReference type="ARBA" id="ARBA00022801"/>
    </source>
</evidence>
<dbReference type="RefSeq" id="WP_344722898.1">
    <property type="nucleotide sequence ID" value="NZ_BAAAUS010000016.1"/>
</dbReference>
<dbReference type="GO" id="GO:0004157">
    <property type="term" value="F:dihydropyrimidinase activity"/>
    <property type="evidence" value="ECO:0007669"/>
    <property type="project" value="UniProtKB-EC"/>
</dbReference>
<keyword evidence="8" id="KW-1185">Reference proteome</keyword>
<gene>
    <name evidence="7" type="primary">hydA</name>
    <name evidence="7" type="ORF">ACFSJD_39120</name>
</gene>
<dbReference type="Gene3D" id="2.30.40.10">
    <property type="entry name" value="Urease, subunit C, domain 1"/>
    <property type="match status" value="1"/>
</dbReference>
<dbReference type="EMBL" id="JBHUCO010000068">
    <property type="protein sequence ID" value="MFD1523549.1"/>
    <property type="molecule type" value="Genomic_DNA"/>
</dbReference>
<evidence type="ECO:0000256" key="1">
    <source>
        <dbReference type="ARBA" id="ARBA00001947"/>
    </source>
</evidence>
<dbReference type="SUPFAM" id="SSF51556">
    <property type="entry name" value="Metallo-dependent hydrolases"/>
    <property type="match status" value="1"/>
</dbReference>